<sequence>MNQPLPQLPKPEFVLIPVKVPPEVPTQVAVDLGKTGIPGGLIGYEYRPLSEPVYFAELGERGLVGIAVSGLFGSITIAVDVASGHVVETPTREPAAIRHVNRDLDSFNRCVKAVIARFPFYAEGDEETDEVADELRGLLSGIDETSLARNGFWETFCDDVQMGDYPDWDV</sequence>
<dbReference type="InterPro" id="IPR025851">
    <property type="entry name" value="SUKH-4"/>
</dbReference>
<keyword evidence="2" id="KW-1185">Reference proteome</keyword>
<reference evidence="1 2" key="1">
    <citation type="submission" date="2024-10" db="EMBL/GenBank/DDBJ databases">
        <title>The Natural Products Discovery Center: Release of the First 8490 Sequenced Strains for Exploring Actinobacteria Biosynthetic Diversity.</title>
        <authorList>
            <person name="Kalkreuter E."/>
            <person name="Kautsar S.A."/>
            <person name="Yang D."/>
            <person name="Bader C.D."/>
            <person name="Teijaro C.N."/>
            <person name="Fluegel L."/>
            <person name="Davis C.M."/>
            <person name="Simpson J.R."/>
            <person name="Lauterbach L."/>
            <person name="Steele A.D."/>
            <person name="Gui C."/>
            <person name="Meng S."/>
            <person name="Li G."/>
            <person name="Viehrig K."/>
            <person name="Ye F."/>
            <person name="Su P."/>
            <person name="Kiefer A.F."/>
            <person name="Nichols A."/>
            <person name="Cepeda A.J."/>
            <person name="Yan W."/>
            <person name="Fan B."/>
            <person name="Jiang Y."/>
            <person name="Adhikari A."/>
            <person name="Zheng C.-J."/>
            <person name="Schuster L."/>
            <person name="Cowan T.M."/>
            <person name="Smanski M.J."/>
            <person name="Chevrette M.G."/>
            <person name="De Carvalho L.P.S."/>
            <person name="Shen B."/>
        </authorList>
    </citation>
    <scope>NUCLEOTIDE SEQUENCE [LARGE SCALE GENOMIC DNA]</scope>
    <source>
        <strain evidence="1 2">NPDC015755</strain>
    </source>
</reference>
<gene>
    <name evidence="1" type="ORF">ACF05T_34245</name>
</gene>
<proteinExistence type="predicted"/>
<evidence type="ECO:0000313" key="2">
    <source>
        <dbReference type="Proteomes" id="UP001603013"/>
    </source>
</evidence>
<name>A0ABW6YNR6_9ACTN</name>
<dbReference type="RefSeq" id="WP_391937816.1">
    <property type="nucleotide sequence ID" value="NZ_JBIBSM010000033.1"/>
</dbReference>
<evidence type="ECO:0000313" key="1">
    <source>
        <dbReference type="EMBL" id="MFF8281057.1"/>
    </source>
</evidence>
<dbReference type="Pfam" id="PF14435">
    <property type="entry name" value="SUKH-4"/>
    <property type="match status" value="1"/>
</dbReference>
<protein>
    <submittedName>
        <fullName evidence="1">SUKH-4 family immunity protein</fullName>
    </submittedName>
</protein>
<accession>A0ABW6YNR6</accession>
<dbReference type="EMBL" id="JBIBSM010000033">
    <property type="protein sequence ID" value="MFF8281057.1"/>
    <property type="molecule type" value="Genomic_DNA"/>
</dbReference>
<organism evidence="1 2">
    <name type="scientific">Streptomyces lateritius</name>
    <dbReference type="NCBI Taxonomy" id="67313"/>
    <lineage>
        <taxon>Bacteria</taxon>
        <taxon>Bacillati</taxon>
        <taxon>Actinomycetota</taxon>
        <taxon>Actinomycetes</taxon>
        <taxon>Kitasatosporales</taxon>
        <taxon>Streptomycetaceae</taxon>
        <taxon>Streptomyces</taxon>
    </lineage>
</organism>
<dbReference type="Proteomes" id="UP001603013">
    <property type="component" value="Unassembled WGS sequence"/>
</dbReference>
<comment type="caution">
    <text evidence="1">The sequence shown here is derived from an EMBL/GenBank/DDBJ whole genome shotgun (WGS) entry which is preliminary data.</text>
</comment>